<dbReference type="EMBL" id="UINC01164770">
    <property type="protein sequence ID" value="SVD65789.1"/>
    <property type="molecule type" value="Genomic_DNA"/>
</dbReference>
<evidence type="ECO:0000313" key="2">
    <source>
        <dbReference type="EMBL" id="SVD65789.1"/>
    </source>
</evidence>
<evidence type="ECO:0008006" key="3">
    <source>
        <dbReference type="Google" id="ProtNLM"/>
    </source>
</evidence>
<protein>
    <recommendedName>
        <fullName evidence="3">Polysaccharide biosynthesis protein C-terminal domain-containing protein</fullName>
    </recommendedName>
</protein>
<dbReference type="InterPro" id="IPR002528">
    <property type="entry name" value="MATE_fam"/>
</dbReference>
<organism evidence="2">
    <name type="scientific">marine metagenome</name>
    <dbReference type="NCBI Taxonomy" id="408172"/>
    <lineage>
        <taxon>unclassified sequences</taxon>
        <taxon>metagenomes</taxon>
        <taxon>ecological metagenomes</taxon>
    </lineage>
</organism>
<feature type="non-terminal residue" evidence="2">
    <location>
        <position position="81"/>
    </location>
</feature>
<sequence length="81" mass="8366">MTLSSISVPLLGMVDTAVMGHLGDAWYMGAVAAGSMIFSVLFMGLNFLRMGTTGITAQAHGADNSDAMRAGLGQPFVMALL</sequence>
<dbReference type="GO" id="GO:0016020">
    <property type="term" value="C:membrane"/>
    <property type="evidence" value="ECO:0007669"/>
    <property type="project" value="InterPro"/>
</dbReference>
<dbReference type="Pfam" id="PF01554">
    <property type="entry name" value="MatE"/>
    <property type="match status" value="1"/>
</dbReference>
<reference evidence="2" key="1">
    <citation type="submission" date="2018-05" db="EMBL/GenBank/DDBJ databases">
        <authorList>
            <person name="Lanie J.A."/>
            <person name="Ng W.-L."/>
            <person name="Kazmierczak K.M."/>
            <person name="Andrzejewski T.M."/>
            <person name="Davidsen T.M."/>
            <person name="Wayne K.J."/>
            <person name="Tettelin H."/>
            <person name="Glass J.I."/>
            <person name="Rusch D."/>
            <person name="Podicherti R."/>
            <person name="Tsui H.-C.T."/>
            <person name="Winkler M.E."/>
        </authorList>
    </citation>
    <scope>NUCLEOTIDE SEQUENCE</scope>
</reference>
<dbReference type="GO" id="GO:0042910">
    <property type="term" value="F:xenobiotic transmembrane transporter activity"/>
    <property type="evidence" value="ECO:0007669"/>
    <property type="project" value="InterPro"/>
</dbReference>
<keyword evidence="1" id="KW-0472">Membrane</keyword>
<dbReference type="AlphaFoldDB" id="A0A382X4I8"/>
<name>A0A382X4I8_9ZZZZ</name>
<proteinExistence type="predicted"/>
<gene>
    <name evidence="2" type="ORF">METZ01_LOCUS418643</name>
</gene>
<keyword evidence="1" id="KW-1133">Transmembrane helix</keyword>
<dbReference type="GO" id="GO:0015297">
    <property type="term" value="F:antiporter activity"/>
    <property type="evidence" value="ECO:0007669"/>
    <property type="project" value="InterPro"/>
</dbReference>
<feature type="transmembrane region" description="Helical" evidence="1">
    <location>
        <begin position="26"/>
        <end position="48"/>
    </location>
</feature>
<accession>A0A382X4I8</accession>
<keyword evidence="1" id="KW-0812">Transmembrane</keyword>
<evidence type="ECO:0000256" key="1">
    <source>
        <dbReference type="SAM" id="Phobius"/>
    </source>
</evidence>